<evidence type="ECO:0000313" key="2">
    <source>
        <dbReference type="Proteomes" id="UP000008549"/>
    </source>
</evidence>
<name>B6IHI0_CAEBR</name>
<reference evidence="1 2" key="2">
    <citation type="journal article" date="2011" name="PLoS Genet.">
        <title>Caenorhabditis briggsae recombinant inbred line genotypes reveal inter-strain incompatibility and the evolution of recombination.</title>
        <authorList>
            <person name="Ross J.A."/>
            <person name="Koboldt D.C."/>
            <person name="Staisch J.E."/>
            <person name="Chamberlin H.M."/>
            <person name="Gupta B.P."/>
            <person name="Miller R.D."/>
            <person name="Baird S.E."/>
            <person name="Haag E.S."/>
        </authorList>
    </citation>
    <scope>NUCLEOTIDE SEQUENCE [LARGE SCALE GENOMIC DNA]</scope>
    <source>
        <strain evidence="1 2">AF16</strain>
    </source>
</reference>
<dbReference type="Proteomes" id="UP000008549">
    <property type="component" value="Unassembled WGS sequence"/>
</dbReference>
<dbReference type="InParanoid" id="B6IHI0"/>
<reference evidence="1 2" key="1">
    <citation type="journal article" date="2003" name="PLoS Biol.">
        <title>The genome sequence of Caenorhabditis briggsae: a platform for comparative genomics.</title>
        <authorList>
            <person name="Stein L.D."/>
            <person name="Bao Z."/>
            <person name="Blasiar D."/>
            <person name="Blumenthal T."/>
            <person name="Brent M.R."/>
            <person name="Chen N."/>
            <person name="Chinwalla A."/>
            <person name="Clarke L."/>
            <person name="Clee C."/>
            <person name="Coghlan A."/>
            <person name="Coulson A."/>
            <person name="D'Eustachio P."/>
            <person name="Fitch D.H."/>
            <person name="Fulton L.A."/>
            <person name="Fulton R.E."/>
            <person name="Griffiths-Jones S."/>
            <person name="Harris T.W."/>
            <person name="Hillier L.W."/>
            <person name="Kamath R."/>
            <person name="Kuwabara P.E."/>
            <person name="Mardis E.R."/>
            <person name="Marra M.A."/>
            <person name="Miner T.L."/>
            <person name="Minx P."/>
            <person name="Mullikin J.C."/>
            <person name="Plumb R.W."/>
            <person name="Rogers J."/>
            <person name="Schein J.E."/>
            <person name="Sohrmann M."/>
            <person name="Spieth J."/>
            <person name="Stajich J.E."/>
            <person name="Wei C."/>
            <person name="Willey D."/>
            <person name="Wilson R.K."/>
            <person name="Durbin R."/>
            <person name="Waterston R.H."/>
        </authorList>
    </citation>
    <scope>NUCLEOTIDE SEQUENCE [LARGE SCALE GENOMIC DNA]</scope>
    <source>
        <strain evidence="1 2">AF16</strain>
    </source>
</reference>
<sequence length="131" mass="15359">MAATWLNEVTESVDCHPEGEHSWKKKGKFEITWPTKIVYIEKRAFEKKNDVDLVMAESKEVRGIKLNEKHEADIGTENSQDGQCLLKTCYPRKDKLVSYMGWKDWNTLLPFIKKFTPPRRANKRIMSTKKN</sequence>
<organism evidence="1 2">
    <name type="scientific">Caenorhabditis briggsae</name>
    <dbReference type="NCBI Taxonomy" id="6238"/>
    <lineage>
        <taxon>Eukaryota</taxon>
        <taxon>Metazoa</taxon>
        <taxon>Ecdysozoa</taxon>
        <taxon>Nematoda</taxon>
        <taxon>Chromadorea</taxon>
        <taxon>Rhabditida</taxon>
        <taxon>Rhabditina</taxon>
        <taxon>Rhabditomorpha</taxon>
        <taxon>Rhabditoidea</taxon>
        <taxon>Rhabditidae</taxon>
        <taxon>Peloderinae</taxon>
        <taxon>Caenorhabditis</taxon>
    </lineage>
</organism>
<dbReference type="EMBL" id="HE600954">
    <property type="protein sequence ID" value="CAR99360.1"/>
    <property type="molecule type" value="Genomic_DNA"/>
</dbReference>
<gene>
    <name evidence="1" type="ORF">CBG27105</name>
    <name evidence="1" type="ORF">CBG_27105</name>
</gene>
<dbReference type="AlphaFoldDB" id="B6IHI0"/>
<dbReference type="CTD" id="68918564"/>
<dbReference type="RefSeq" id="XP_045098923.1">
    <property type="nucleotide sequence ID" value="XM_045237701.1"/>
</dbReference>
<evidence type="ECO:0000313" key="1">
    <source>
        <dbReference type="EMBL" id="CAR99360.1"/>
    </source>
</evidence>
<keyword evidence="2" id="KW-1185">Reference proteome</keyword>
<dbReference type="KEGG" id="cbr:CBG_27105"/>
<proteinExistence type="predicted"/>
<dbReference type="HOGENOM" id="CLU_1929448_0_0_1"/>
<accession>B6IHI0</accession>
<protein>
    <submittedName>
        <fullName evidence="1">Protein CBG27105</fullName>
    </submittedName>
</protein>
<dbReference type="GeneID" id="68918564"/>